<comment type="caution">
    <text evidence="1">The sequence shown here is derived from an EMBL/GenBank/DDBJ whole genome shotgun (WGS) entry which is preliminary data.</text>
</comment>
<protein>
    <recommendedName>
        <fullName evidence="3">Integrase</fullName>
    </recommendedName>
</protein>
<evidence type="ECO:0000313" key="2">
    <source>
        <dbReference type="Proteomes" id="UP000707245"/>
    </source>
</evidence>
<accession>A0ABR9FQP1</accession>
<organism evidence="1 2">
    <name type="scientific">Pseudoalteromonas prydzensis</name>
    <dbReference type="NCBI Taxonomy" id="182141"/>
    <lineage>
        <taxon>Bacteria</taxon>
        <taxon>Pseudomonadati</taxon>
        <taxon>Pseudomonadota</taxon>
        <taxon>Gammaproteobacteria</taxon>
        <taxon>Alteromonadales</taxon>
        <taxon>Pseudoalteromonadaceae</taxon>
        <taxon>Pseudoalteromonas</taxon>
    </lineage>
</organism>
<keyword evidence="2" id="KW-1185">Reference proteome</keyword>
<gene>
    <name evidence="1" type="ORF">EI167_17075</name>
</gene>
<dbReference type="RefSeq" id="WP_192542602.1">
    <property type="nucleotide sequence ID" value="NZ_RRZA01000063.1"/>
</dbReference>
<dbReference type="EMBL" id="RRZA01000063">
    <property type="protein sequence ID" value="MBE0459117.1"/>
    <property type="molecule type" value="Genomic_DNA"/>
</dbReference>
<evidence type="ECO:0000313" key="1">
    <source>
        <dbReference type="EMBL" id="MBE0459117.1"/>
    </source>
</evidence>
<sequence>MTALKQKVLKHIMGYCKRENINIDAEDILADLNEFLERVDAPDDLSAFYELIALITRVNNVSTEVANFIQQILCLAPHIYKAFNVYQMTVDDPSLKKEFYRNTYRKGWCHERPFYVLLISYSKYKSDYKSWALLAAFIKQYFATLDSLTDPELATKMTSREEEACSNFRLMMNRYHKDFDPSKAAVLNSHLDSPESIAANLDEIFAGKYIDVRIYPTPHIRVLRHFFRNSWSPAISRTRGHGDIDRGPKRYGDPVSVPIVGTDDGLSVILPLDNIIPDSEGLDEDDFYPTQSFVMANADMSEKRDRTALLDVAINFNPMVKHRTEIDVTSRVRRSHNIGMQNTQLLMPAELYLLANKLLVYGSRGTTRETAIILWTMLLLSKSVSEVKNLFVFRDLASKKQGLYIDPSGNGWWCFSLKHSAEPCLSHIGLRKTVENVFTACPNFLVRLITTHMGTRLVGSFIEAVDVEKIESTLAKKLAKISDNSGGGRLSLKRLTNFVCNYINSTNVIDPIYIDFSYAVNMYTTRVARSYSSISDQKRCDQLLKFWNDVAKGISVYSGKPFTVSLFELRYWQQEEQYLGSTFTPTQATIQQLIIHLSQQTKALSPTPQHRLEDILAYHNAFVVYTAWMLLFGTGYRAAWNPLPTLALFLPSFNLMGISDKDDSDFTHARIVAIPSVLTAQLVEYRRHLGCLRGLLRLLMPQLCSELDNIIDVDEQVLSYDNLQASAWYKKIRNSRSQHGPFFVFQTQKSGTVTRSLSPSQLVSVLKEKTPYQLMQVVIG</sequence>
<dbReference type="Proteomes" id="UP000707245">
    <property type="component" value="Unassembled WGS sequence"/>
</dbReference>
<reference evidence="1 2" key="1">
    <citation type="submission" date="2020-07" db="EMBL/GenBank/DDBJ databases">
        <title>Halophilic bacteria isolated from french cheeses.</title>
        <authorList>
            <person name="Kothe C.I."/>
            <person name="Farah-Kraiem B."/>
            <person name="Renault P."/>
            <person name="Dridi B."/>
        </authorList>
    </citation>
    <scope>NUCLEOTIDE SEQUENCE [LARGE SCALE GENOMIC DNA]</scope>
    <source>
        <strain evidence="1 2">FME14</strain>
    </source>
</reference>
<evidence type="ECO:0008006" key="3">
    <source>
        <dbReference type="Google" id="ProtNLM"/>
    </source>
</evidence>
<proteinExistence type="predicted"/>
<name>A0ABR9FQP1_9GAMM</name>